<accession>A0A413YU45</accession>
<evidence type="ECO:0000313" key="1">
    <source>
        <dbReference type="EMBL" id="RHC12568.1"/>
    </source>
</evidence>
<comment type="caution">
    <text evidence="1">The sequence shown here is derived from an EMBL/GenBank/DDBJ whole genome shotgun (WGS) entry which is preliminary data.</text>
</comment>
<dbReference type="AlphaFoldDB" id="A0A413YU45"/>
<evidence type="ECO:0000313" key="2">
    <source>
        <dbReference type="Proteomes" id="UP000285844"/>
    </source>
</evidence>
<reference evidence="1 2" key="1">
    <citation type="submission" date="2018-08" db="EMBL/GenBank/DDBJ databases">
        <title>A genome reference for cultivated species of the human gut microbiota.</title>
        <authorList>
            <person name="Zou Y."/>
            <person name="Xue W."/>
            <person name="Luo G."/>
        </authorList>
    </citation>
    <scope>NUCLEOTIDE SEQUENCE [LARGE SCALE GENOMIC DNA]</scope>
    <source>
        <strain evidence="1 2">AM37-3BH</strain>
    </source>
</reference>
<protein>
    <submittedName>
        <fullName evidence="1">Uncharacterized protein</fullName>
    </submittedName>
</protein>
<gene>
    <name evidence="1" type="ORF">DW858_09370</name>
</gene>
<name>A0A413YU45_9FIRM</name>
<dbReference type="Proteomes" id="UP000285844">
    <property type="component" value="Unassembled WGS sequence"/>
</dbReference>
<dbReference type="EMBL" id="QSHM01000010">
    <property type="protein sequence ID" value="RHC12568.1"/>
    <property type="molecule type" value="Genomic_DNA"/>
</dbReference>
<proteinExistence type="predicted"/>
<sequence>MFEVFGEFDSAEEINKAAAAQLEQGDMQAVRDIAKENGLDLDDAEDYIAGDMEELCNPLMAALGKLKIERADLELKGVLEDWYDIVTDMCVNDEAVRAAVRRKDKSLKVFMSLILAKAFDTKELVSSKIVKITKVKNGKEQMRSPVYLGIPNRAEIRNICKDYYLK</sequence>
<organism evidence="1 2">
    <name type="scientific">Lachnospira eligens</name>
    <dbReference type="NCBI Taxonomy" id="39485"/>
    <lineage>
        <taxon>Bacteria</taxon>
        <taxon>Bacillati</taxon>
        <taxon>Bacillota</taxon>
        <taxon>Clostridia</taxon>
        <taxon>Lachnospirales</taxon>
        <taxon>Lachnospiraceae</taxon>
        <taxon>Lachnospira</taxon>
    </lineage>
</organism>